<evidence type="ECO:0000256" key="2">
    <source>
        <dbReference type="ARBA" id="ARBA00023186"/>
    </source>
</evidence>
<dbReference type="SUPFAM" id="SSF48452">
    <property type="entry name" value="TPR-like"/>
    <property type="match status" value="1"/>
</dbReference>
<dbReference type="PIRSF" id="PIRSF003165">
    <property type="entry name" value="Chaperone_SicA"/>
    <property type="match status" value="1"/>
</dbReference>
<proteinExistence type="inferred from homology"/>
<reference evidence="3 4" key="1">
    <citation type="submission" date="2018-09" db="EMBL/GenBank/DDBJ databases">
        <title>Phylogeny of the Shewanellaceae, and recommendation for two new genera, Pseudoshewanella and Parashewanella.</title>
        <authorList>
            <person name="Wang G."/>
        </authorList>
    </citation>
    <scope>NUCLEOTIDE SEQUENCE [LARGE SCALE GENOMIC DNA]</scope>
    <source>
        <strain evidence="3 4">KCTC 22492</strain>
    </source>
</reference>
<dbReference type="RefSeq" id="WP_121851830.1">
    <property type="nucleotide sequence ID" value="NZ_CP037952.1"/>
</dbReference>
<dbReference type="InterPro" id="IPR005415">
    <property type="entry name" value="T3SS_Ca_resp_chp_LcrH/SycD"/>
</dbReference>
<dbReference type="InterPro" id="IPR016379">
    <property type="entry name" value="T3SS_Ca_resp_chp_LcrH/SycD_sub"/>
</dbReference>
<dbReference type="EMBL" id="QYYH01000004">
    <property type="protein sequence ID" value="RJY19346.1"/>
    <property type="molecule type" value="Genomic_DNA"/>
</dbReference>
<dbReference type="InterPro" id="IPR011990">
    <property type="entry name" value="TPR-like_helical_dom_sf"/>
</dbReference>
<dbReference type="Proteomes" id="UP000273022">
    <property type="component" value="Unassembled WGS sequence"/>
</dbReference>
<dbReference type="PRINTS" id="PR01595">
    <property type="entry name" value="SYCDCHAPRONE"/>
</dbReference>
<evidence type="ECO:0000313" key="3">
    <source>
        <dbReference type="EMBL" id="RJY19346.1"/>
    </source>
</evidence>
<comment type="similarity">
    <text evidence="1">Belongs to the LcrH/SycD chaperone family.</text>
</comment>
<sequence length="160" mass="18262">MTQDDTEWKVNIKKLEEACQLALVEHKTLAEINGISSTELEEVYANGLEKYNQQKPEEAITDFTYLVMHQPWDRRFHMALGSTLHWLGEYTHAMNFYGYALVMDACDPGATFRIAQCFISLGDEAAAIDALQTAISQSFTKTEHYEVGQHARKLLEELNK</sequence>
<comment type="caution">
    <text evidence="3">The sequence shown here is derived from an EMBL/GenBank/DDBJ whole genome shotgun (WGS) entry which is preliminary data.</text>
</comment>
<dbReference type="OrthoDB" id="6480383at2"/>
<dbReference type="InterPro" id="IPR011716">
    <property type="entry name" value="TPR-3"/>
</dbReference>
<protein>
    <submittedName>
        <fullName evidence="3">CesD/SycD/LcrH family type III secretion system chaperone</fullName>
    </submittedName>
</protein>
<keyword evidence="4" id="KW-1185">Reference proteome</keyword>
<evidence type="ECO:0000256" key="1">
    <source>
        <dbReference type="ARBA" id="ARBA00010244"/>
    </source>
</evidence>
<name>A0A3A6UJL5_9GAMM</name>
<accession>A0A3A6UJL5</accession>
<dbReference type="Gene3D" id="1.25.40.10">
    <property type="entry name" value="Tetratricopeptide repeat domain"/>
    <property type="match status" value="1"/>
</dbReference>
<evidence type="ECO:0000313" key="4">
    <source>
        <dbReference type="Proteomes" id="UP000273022"/>
    </source>
</evidence>
<organism evidence="3 4">
    <name type="scientific">Parashewanella spongiae</name>
    <dbReference type="NCBI Taxonomy" id="342950"/>
    <lineage>
        <taxon>Bacteria</taxon>
        <taxon>Pseudomonadati</taxon>
        <taxon>Pseudomonadota</taxon>
        <taxon>Gammaproteobacteria</taxon>
        <taxon>Alteromonadales</taxon>
        <taxon>Shewanellaceae</taxon>
        <taxon>Parashewanella</taxon>
    </lineage>
</organism>
<dbReference type="NCBIfam" id="TIGR02552">
    <property type="entry name" value="LcrH_SycD"/>
    <property type="match status" value="1"/>
</dbReference>
<dbReference type="Pfam" id="PF07720">
    <property type="entry name" value="TPR_3"/>
    <property type="match status" value="1"/>
</dbReference>
<gene>
    <name evidence="3" type="ORF">D5R81_01165</name>
</gene>
<dbReference type="AlphaFoldDB" id="A0A3A6UJL5"/>
<keyword evidence="2" id="KW-0143">Chaperone</keyword>